<comment type="subcellular location">
    <subcellularLocation>
        <location evidence="2">Cytoplasm</location>
    </subcellularLocation>
    <subcellularLocation>
        <location evidence="1">Nucleus</location>
    </subcellularLocation>
</comment>
<keyword evidence="6" id="KW-0508">mRNA splicing</keyword>
<dbReference type="Gene3D" id="3.10.20.90">
    <property type="entry name" value="Phosphatidylinositol 3-kinase Catalytic Subunit, Chain A, domain 1"/>
    <property type="match status" value="1"/>
</dbReference>
<feature type="region of interest" description="Disordered" evidence="9">
    <location>
        <begin position="238"/>
        <end position="349"/>
    </location>
</feature>
<sequence>MQETNAVHQVLVKLLDGKHKTLNFPCQSVSVQALKEQIQTLTLIPAPLQLLLSSTSRCPLQDHQSLDFTTGSRQASVSQNGSSNGSGYFPVVVHVLLRLRGGKGGFGSLLRGAATKAGQKKTNNFDACRDMSGRRLRHVMAEKKMEEWLADTEERRMEKIAEDFIKKKAKEFAKKGMNGGSKTGESTEKYVAKYREDSERYVLEIENSVKESLKGCLGSKRKAAGLNNKSDAKKLKIWKGKRKVDDTDSDSEDLDDSDDEKDGEDVISVVIDNGSCSHSSAEANGSENSVMFGKSDGGSSEEEKVKTGEESPEVCVTSTEVVTAPEEGQKETTPTPDQERELQLGSSFSSETIRSDNEVACYSEPVLAEEVVVAPTIQVASVCDGTSVLDAGSNSNSNVAAKEVEISLSAPEKDIIMPLNFGEINSSAELEVLGMDRLKSELQARGLKCGGTLQERASRLFLLKTTPLEKLPKKLFCKK</sequence>
<gene>
    <name evidence="12" type="ORF">CCAM_LOCUS17391</name>
</gene>
<evidence type="ECO:0000256" key="9">
    <source>
        <dbReference type="SAM" id="MobiDB-lite"/>
    </source>
</evidence>
<dbReference type="Proteomes" id="UP000595140">
    <property type="component" value="Unassembled WGS sequence"/>
</dbReference>
<accession>A0A484LGF2</accession>
<dbReference type="Pfam" id="PF22782">
    <property type="entry name" value="SDE2"/>
    <property type="match status" value="1"/>
</dbReference>
<dbReference type="InterPro" id="IPR053822">
    <property type="entry name" value="SDE2-like_dom"/>
</dbReference>
<dbReference type="EMBL" id="OOIL02001452">
    <property type="protein sequence ID" value="VFQ75615.1"/>
    <property type="molecule type" value="Genomic_DNA"/>
</dbReference>
<reference evidence="12 13" key="1">
    <citation type="submission" date="2018-04" db="EMBL/GenBank/DDBJ databases">
        <authorList>
            <person name="Vogel A."/>
        </authorList>
    </citation>
    <scope>NUCLEOTIDE SEQUENCE [LARGE SCALE GENOMIC DNA]</scope>
</reference>
<dbReference type="InterPro" id="IPR025086">
    <property type="entry name" value="SDE2/SF3A3_SAP"/>
</dbReference>
<evidence type="ECO:0000256" key="7">
    <source>
        <dbReference type="ARBA" id="ARBA00023242"/>
    </source>
</evidence>
<evidence type="ECO:0000256" key="3">
    <source>
        <dbReference type="ARBA" id="ARBA00008726"/>
    </source>
</evidence>
<evidence type="ECO:0000256" key="6">
    <source>
        <dbReference type="ARBA" id="ARBA00023187"/>
    </source>
</evidence>
<evidence type="ECO:0000313" key="13">
    <source>
        <dbReference type="Proteomes" id="UP000595140"/>
    </source>
</evidence>
<comment type="similarity">
    <text evidence="3">Belongs to the SDE2 family.</text>
</comment>
<evidence type="ECO:0000256" key="4">
    <source>
        <dbReference type="ARBA" id="ARBA00022490"/>
    </source>
</evidence>
<dbReference type="PANTHER" id="PTHR12786">
    <property type="entry name" value="SPLICING FACTOR SF3A-RELATED"/>
    <property type="match status" value="1"/>
</dbReference>
<dbReference type="CDD" id="cd17039">
    <property type="entry name" value="Ubl_ubiquitin_like"/>
    <property type="match status" value="1"/>
</dbReference>
<evidence type="ECO:0000259" key="10">
    <source>
        <dbReference type="Pfam" id="PF13297"/>
    </source>
</evidence>
<evidence type="ECO:0000256" key="2">
    <source>
        <dbReference type="ARBA" id="ARBA00004496"/>
    </source>
</evidence>
<keyword evidence="5" id="KW-0507">mRNA processing</keyword>
<dbReference type="Pfam" id="PF13297">
    <property type="entry name" value="SDE2_2C"/>
    <property type="match status" value="1"/>
</dbReference>
<evidence type="ECO:0000256" key="8">
    <source>
        <dbReference type="ARBA" id="ARBA00023306"/>
    </source>
</evidence>
<organism evidence="12 13">
    <name type="scientific">Cuscuta campestris</name>
    <dbReference type="NCBI Taxonomy" id="132261"/>
    <lineage>
        <taxon>Eukaryota</taxon>
        <taxon>Viridiplantae</taxon>
        <taxon>Streptophyta</taxon>
        <taxon>Embryophyta</taxon>
        <taxon>Tracheophyta</taxon>
        <taxon>Spermatophyta</taxon>
        <taxon>Magnoliopsida</taxon>
        <taxon>eudicotyledons</taxon>
        <taxon>Gunneridae</taxon>
        <taxon>Pentapetalae</taxon>
        <taxon>asterids</taxon>
        <taxon>lamiids</taxon>
        <taxon>Solanales</taxon>
        <taxon>Convolvulaceae</taxon>
        <taxon>Cuscuteae</taxon>
        <taxon>Cuscuta</taxon>
        <taxon>Cuscuta subgen. Grammica</taxon>
        <taxon>Cuscuta sect. Cleistogrammica</taxon>
    </lineage>
</organism>
<keyword evidence="4" id="KW-0963">Cytoplasm</keyword>
<dbReference type="GO" id="GO:0005634">
    <property type="term" value="C:nucleus"/>
    <property type="evidence" value="ECO:0007669"/>
    <property type="project" value="UniProtKB-SubCell"/>
</dbReference>
<name>A0A484LGF2_9ASTE</name>
<dbReference type="PANTHER" id="PTHR12786:SF1">
    <property type="entry name" value="SPLICING REGULATOR SDE2"/>
    <property type="match status" value="1"/>
</dbReference>
<dbReference type="AlphaFoldDB" id="A0A484LGF2"/>
<dbReference type="InterPro" id="IPR051421">
    <property type="entry name" value="RNA_Proc_DNA_Dmg_Regulator"/>
</dbReference>
<proteinExistence type="inferred from homology"/>
<dbReference type="GO" id="GO:0006397">
    <property type="term" value="P:mRNA processing"/>
    <property type="evidence" value="ECO:0007669"/>
    <property type="project" value="UniProtKB-KW"/>
</dbReference>
<evidence type="ECO:0000259" key="11">
    <source>
        <dbReference type="Pfam" id="PF22782"/>
    </source>
</evidence>
<dbReference type="OrthoDB" id="547031at2759"/>
<dbReference type="GO" id="GO:0005737">
    <property type="term" value="C:cytoplasm"/>
    <property type="evidence" value="ECO:0007669"/>
    <property type="project" value="UniProtKB-SubCell"/>
</dbReference>
<evidence type="ECO:0000256" key="1">
    <source>
        <dbReference type="ARBA" id="ARBA00004123"/>
    </source>
</evidence>
<protein>
    <submittedName>
        <fullName evidence="12">Uncharacterized protein</fullName>
    </submittedName>
</protein>
<feature type="domain" description="SDE2/SF3A3 SAP" evidence="10">
    <location>
        <begin position="412"/>
        <end position="478"/>
    </location>
</feature>
<feature type="compositionally biased region" description="Acidic residues" evidence="9">
    <location>
        <begin position="247"/>
        <end position="265"/>
    </location>
</feature>
<evidence type="ECO:0000256" key="5">
    <source>
        <dbReference type="ARBA" id="ARBA00022664"/>
    </source>
</evidence>
<feature type="compositionally biased region" description="Polar residues" evidence="9">
    <location>
        <begin position="274"/>
        <end position="289"/>
    </location>
</feature>
<feature type="domain" description="SDE2-like" evidence="11">
    <location>
        <begin position="101"/>
        <end position="210"/>
    </location>
</feature>
<dbReference type="InterPro" id="IPR029071">
    <property type="entry name" value="Ubiquitin-like_domsf"/>
</dbReference>
<dbReference type="GO" id="GO:0008380">
    <property type="term" value="P:RNA splicing"/>
    <property type="evidence" value="ECO:0007669"/>
    <property type="project" value="UniProtKB-KW"/>
</dbReference>
<dbReference type="SUPFAM" id="SSF54236">
    <property type="entry name" value="Ubiquitin-like"/>
    <property type="match status" value="1"/>
</dbReference>
<evidence type="ECO:0000313" key="12">
    <source>
        <dbReference type="EMBL" id="VFQ75615.1"/>
    </source>
</evidence>
<keyword evidence="8" id="KW-0131">Cell cycle</keyword>
<keyword evidence="13" id="KW-1185">Reference proteome</keyword>
<keyword evidence="7" id="KW-0539">Nucleus</keyword>